<protein>
    <submittedName>
        <fullName evidence="7">THAP-type domain-containing protein</fullName>
    </submittedName>
</protein>
<evidence type="ECO:0000313" key="8">
    <source>
        <dbReference type="Proteomes" id="UP000478052"/>
    </source>
</evidence>
<name>A0A6G0Y0Y3_APHCR</name>
<dbReference type="Gene3D" id="6.20.210.20">
    <property type="entry name" value="THAP domain"/>
    <property type="match status" value="1"/>
</dbReference>
<evidence type="ECO:0000256" key="4">
    <source>
        <dbReference type="ARBA" id="ARBA00023125"/>
    </source>
</evidence>
<accession>A0A6G0Y0Y3</accession>
<dbReference type="PROSITE" id="PS50950">
    <property type="entry name" value="ZF_THAP"/>
    <property type="match status" value="1"/>
</dbReference>
<evidence type="ECO:0000256" key="2">
    <source>
        <dbReference type="ARBA" id="ARBA00022771"/>
    </source>
</evidence>
<reference evidence="7 8" key="1">
    <citation type="submission" date="2019-08" db="EMBL/GenBank/DDBJ databases">
        <title>Whole genome of Aphis craccivora.</title>
        <authorList>
            <person name="Voronova N.V."/>
            <person name="Shulinski R.S."/>
            <person name="Bandarenka Y.V."/>
            <person name="Zhorov D.G."/>
            <person name="Warner D."/>
        </authorList>
    </citation>
    <scope>NUCLEOTIDE SEQUENCE [LARGE SCALE GENOMIC DNA]</scope>
    <source>
        <strain evidence="7">180601</strain>
        <tissue evidence="7">Whole Body</tissue>
    </source>
</reference>
<gene>
    <name evidence="7" type="ORF">FWK35_00027616</name>
</gene>
<evidence type="ECO:0000313" key="7">
    <source>
        <dbReference type="EMBL" id="KAF0746961.1"/>
    </source>
</evidence>
<dbReference type="InterPro" id="IPR006612">
    <property type="entry name" value="THAP_Znf"/>
</dbReference>
<dbReference type="OrthoDB" id="5982876at2759"/>
<proteinExistence type="predicted"/>
<dbReference type="EMBL" id="VUJU01007010">
    <property type="protein sequence ID" value="KAF0746961.1"/>
    <property type="molecule type" value="Genomic_DNA"/>
</dbReference>
<dbReference type="Proteomes" id="UP000478052">
    <property type="component" value="Unassembled WGS sequence"/>
</dbReference>
<evidence type="ECO:0000256" key="3">
    <source>
        <dbReference type="ARBA" id="ARBA00022833"/>
    </source>
</evidence>
<dbReference type="SUPFAM" id="SSF57716">
    <property type="entry name" value="Glucocorticoid receptor-like (DNA-binding domain)"/>
    <property type="match status" value="1"/>
</dbReference>
<keyword evidence="8" id="KW-1185">Reference proteome</keyword>
<evidence type="ECO:0000259" key="6">
    <source>
        <dbReference type="PROSITE" id="PS50950"/>
    </source>
</evidence>
<feature type="domain" description="THAP-type" evidence="6">
    <location>
        <begin position="1"/>
        <end position="82"/>
    </location>
</feature>
<organism evidence="7 8">
    <name type="scientific">Aphis craccivora</name>
    <name type="common">Cowpea aphid</name>
    <dbReference type="NCBI Taxonomy" id="307492"/>
    <lineage>
        <taxon>Eukaryota</taxon>
        <taxon>Metazoa</taxon>
        <taxon>Ecdysozoa</taxon>
        <taxon>Arthropoda</taxon>
        <taxon>Hexapoda</taxon>
        <taxon>Insecta</taxon>
        <taxon>Pterygota</taxon>
        <taxon>Neoptera</taxon>
        <taxon>Paraneoptera</taxon>
        <taxon>Hemiptera</taxon>
        <taxon>Sternorrhyncha</taxon>
        <taxon>Aphidomorpha</taxon>
        <taxon>Aphidoidea</taxon>
        <taxon>Aphididae</taxon>
        <taxon>Aphidini</taxon>
        <taxon>Aphis</taxon>
        <taxon>Aphis</taxon>
    </lineage>
</organism>
<evidence type="ECO:0000256" key="5">
    <source>
        <dbReference type="PROSITE-ProRule" id="PRU00309"/>
    </source>
</evidence>
<keyword evidence="3" id="KW-0862">Zinc</keyword>
<dbReference type="Pfam" id="PF05485">
    <property type="entry name" value="THAP"/>
    <property type="match status" value="1"/>
</dbReference>
<keyword evidence="4 5" id="KW-0238">DNA-binding</keyword>
<dbReference type="AlphaFoldDB" id="A0A6G0Y0Y3"/>
<dbReference type="GO" id="GO:0003677">
    <property type="term" value="F:DNA binding"/>
    <property type="evidence" value="ECO:0007669"/>
    <property type="project" value="UniProtKB-UniRule"/>
</dbReference>
<dbReference type="GO" id="GO:0008270">
    <property type="term" value="F:zinc ion binding"/>
    <property type="evidence" value="ECO:0007669"/>
    <property type="project" value="UniProtKB-KW"/>
</dbReference>
<sequence length="107" mass="12095">MPLCAFSGCYSGSRRKDLVPDPNVHLHKFPKDNILREIWLKQIQKGSNIQSVNFETAVICSLHFMPTDIIEKGEENLVPALSSLGVWDDITKARNLMSYHAESLLLL</sequence>
<evidence type="ECO:0000256" key="1">
    <source>
        <dbReference type="ARBA" id="ARBA00022723"/>
    </source>
</evidence>
<dbReference type="SMART" id="SM00980">
    <property type="entry name" value="THAP"/>
    <property type="match status" value="1"/>
</dbReference>
<comment type="caution">
    <text evidence="7">The sequence shown here is derived from an EMBL/GenBank/DDBJ whole genome shotgun (WGS) entry which is preliminary data.</text>
</comment>
<keyword evidence="1" id="KW-0479">Metal-binding</keyword>
<keyword evidence="2 5" id="KW-0863">Zinc-finger</keyword>
<dbReference type="InterPro" id="IPR038441">
    <property type="entry name" value="THAP_Znf_sf"/>
</dbReference>